<feature type="region of interest" description="Disordered" evidence="1">
    <location>
        <begin position="234"/>
        <end position="274"/>
    </location>
</feature>
<dbReference type="Proteomes" id="UP001476247">
    <property type="component" value="Unassembled WGS sequence"/>
</dbReference>
<evidence type="ECO:0000313" key="3">
    <source>
        <dbReference type="EMBL" id="GAA5802930.1"/>
    </source>
</evidence>
<dbReference type="PANTHER" id="PTHR39463">
    <property type="entry name" value="MEDUSA"/>
    <property type="match status" value="1"/>
</dbReference>
<protein>
    <recommendedName>
        <fullName evidence="2">DUF7082 domain-containing protein</fullName>
    </recommendedName>
</protein>
<feature type="domain" description="DUF7082" evidence="2">
    <location>
        <begin position="301"/>
        <end position="460"/>
    </location>
</feature>
<reference evidence="3 4" key="1">
    <citation type="submission" date="2024-04" db="EMBL/GenBank/DDBJ databases">
        <title>genome sequences of Mucor flavus KT1a and Helicostylum pulchrum KT1b strains isolation_sourced from the surface of a dry-aged beef.</title>
        <authorList>
            <person name="Toyotome T."/>
            <person name="Hosono M."/>
            <person name="Torimaru M."/>
            <person name="Fukuda K."/>
            <person name="Mikami N."/>
        </authorList>
    </citation>
    <scope>NUCLEOTIDE SEQUENCE [LARGE SCALE GENOMIC DNA]</scope>
    <source>
        <strain evidence="3 4">KT1b</strain>
    </source>
</reference>
<feature type="compositionally biased region" description="Polar residues" evidence="1">
    <location>
        <begin position="135"/>
        <end position="146"/>
    </location>
</feature>
<organism evidence="3 4">
    <name type="scientific">Helicostylum pulchrum</name>
    <dbReference type="NCBI Taxonomy" id="562976"/>
    <lineage>
        <taxon>Eukaryota</taxon>
        <taxon>Fungi</taxon>
        <taxon>Fungi incertae sedis</taxon>
        <taxon>Mucoromycota</taxon>
        <taxon>Mucoromycotina</taxon>
        <taxon>Mucoromycetes</taxon>
        <taxon>Mucorales</taxon>
        <taxon>Mucorineae</taxon>
        <taxon>Mucoraceae</taxon>
        <taxon>Helicostylum</taxon>
    </lineage>
</organism>
<accession>A0ABP9Y863</accession>
<dbReference type="PANTHER" id="PTHR39463:SF1">
    <property type="entry name" value="MEDUSA"/>
    <property type="match status" value="1"/>
</dbReference>
<gene>
    <name evidence="3" type="ORF">HPULCUR_008405</name>
</gene>
<proteinExistence type="predicted"/>
<feature type="compositionally biased region" description="Pro residues" evidence="1">
    <location>
        <begin position="11"/>
        <end position="26"/>
    </location>
</feature>
<comment type="caution">
    <text evidence="3">The sequence shown here is derived from an EMBL/GenBank/DDBJ whole genome shotgun (WGS) entry which is preliminary data.</text>
</comment>
<keyword evidence="4" id="KW-1185">Reference proteome</keyword>
<dbReference type="InterPro" id="IPR055509">
    <property type="entry name" value="DUF7082"/>
</dbReference>
<evidence type="ECO:0000313" key="4">
    <source>
        <dbReference type="Proteomes" id="UP001476247"/>
    </source>
</evidence>
<dbReference type="EMBL" id="BAABUJ010000025">
    <property type="protein sequence ID" value="GAA5802930.1"/>
    <property type="molecule type" value="Genomic_DNA"/>
</dbReference>
<feature type="region of interest" description="Disordered" evidence="1">
    <location>
        <begin position="135"/>
        <end position="154"/>
    </location>
</feature>
<evidence type="ECO:0000259" key="2">
    <source>
        <dbReference type="Pfam" id="PF23305"/>
    </source>
</evidence>
<dbReference type="Pfam" id="PF23305">
    <property type="entry name" value="DUF7082"/>
    <property type="match status" value="1"/>
</dbReference>
<name>A0ABP9Y863_9FUNG</name>
<feature type="compositionally biased region" description="Low complexity" evidence="1">
    <location>
        <begin position="251"/>
        <end position="274"/>
    </location>
</feature>
<feature type="region of interest" description="Disordered" evidence="1">
    <location>
        <begin position="1"/>
        <end position="33"/>
    </location>
</feature>
<sequence>MSQKNDLGFDLPPPPQPPPPPPPPPSSLQSTNQFEPPRILEYGPLQGHAGDNFHINISNPCSIDPNLLKIAFDSCITTCHFTLDTVTQIFTIHSIVPNCELSRVPIYLLLEQSEQILDSWFIGYFTFYTRKRSSIDQNSPISSNTTDPKRSRQVEQSYYPPNYYGISPHAPYVGLPPTQPSPRQREYYEETPILAYPTATFQPQFNDANYTTPPTQQDPYIMPLMDTILTSSSSTAPSIQMKPSLPLPLQSNTTTNTNTNTPTTAPTTNIINSPNTTTNYQQQQQQTTMLTLNPFANLLNKANLIIEGDLQTMAKDWTQDEWESQRRLVQFWRRQEGNEVTCKFERFQLPVEKTKPVDTTKIIIVSCIYWKEKNDYFITSVDCIYLLEHLIGVKFTVEEKNRIRRNLEGYKPLTVSKLKPESAEFFKLIMGFPNPKPRNIEKDVKVFPWAILGVALKKIISKYTASYSSTASVNYNVLTNEPT</sequence>
<evidence type="ECO:0000256" key="1">
    <source>
        <dbReference type="SAM" id="MobiDB-lite"/>
    </source>
</evidence>